<gene>
    <name evidence="3" type="ORF">SAMN05216378_0953</name>
</gene>
<sequence>MPMKKQAVKIKAAAKGSVKTKKVVSTSGYGLGSSKKKSGYGCKPAKAVSKPVKSVAIKSCKKRSRKSAFRALANQTQPIPASTFIQIEFSQEQFDLGREYNPATSTFRAKRSGIYTFVASVLFNITPTAASSVILFITVNNDPVAVKSGGGGFIDITTIVKLKNGDDVQVRFLSEQPGEIIADGATRFEGVLNRVTK</sequence>
<feature type="transmembrane region" description="Helical" evidence="1">
    <location>
        <begin position="114"/>
        <end position="137"/>
    </location>
</feature>
<evidence type="ECO:0000259" key="2">
    <source>
        <dbReference type="Pfam" id="PF00386"/>
    </source>
</evidence>
<keyword evidence="4" id="KW-1185">Reference proteome</keyword>
<reference evidence="4" key="1">
    <citation type="submission" date="2016-10" db="EMBL/GenBank/DDBJ databases">
        <authorList>
            <person name="Varghese N."/>
            <person name="Submissions S."/>
        </authorList>
    </citation>
    <scope>NUCLEOTIDE SEQUENCE [LARGE SCALE GENOMIC DNA]</scope>
    <source>
        <strain evidence="4">CGMCC 1.10784</strain>
    </source>
</reference>
<evidence type="ECO:0000313" key="4">
    <source>
        <dbReference type="Proteomes" id="UP000198855"/>
    </source>
</evidence>
<dbReference type="Pfam" id="PF00386">
    <property type="entry name" value="C1q"/>
    <property type="match status" value="1"/>
</dbReference>
<dbReference type="InterPro" id="IPR001073">
    <property type="entry name" value="C1q_dom"/>
</dbReference>
<accession>A0A1I1UA44</accession>
<proteinExistence type="predicted"/>
<dbReference type="InterPro" id="IPR008983">
    <property type="entry name" value="Tumour_necrosis_fac-like_dom"/>
</dbReference>
<organism evidence="3 4">
    <name type="scientific">Paenibacillus catalpae</name>
    <dbReference type="NCBI Taxonomy" id="1045775"/>
    <lineage>
        <taxon>Bacteria</taxon>
        <taxon>Bacillati</taxon>
        <taxon>Bacillota</taxon>
        <taxon>Bacilli</taxon>
        <taxon>Bacillales</taxon>
        <taxon>Paenibacillaceae</taxon>
        <taxon>Paenibacillus</taxon>
    </lineage>
</organism>
<keyword evidence="1" id="KW-0472">Membrane</keyword>
<dbReference type="OrthoDB" id="2662674at2"/>
<keyword evidence="1" id="KW-0812">Transmembrane</keyword>
<name>A0A1I1UA44_9BACL</name>
<dbReference type="Gene3D" id="2.60.120.40">
    <property type="match status" value="1"/>
</dbReference>
<dbReference type="EMBL" id="FOMT01000001">
    <property type="protein sequence ID" value="SFD67712.1"/>
    <property type="molecule type" value="Genomic_DNA"/>
</dbReference>
<dbReference type="Proteomes" id="UP000198855">
    <property type="component" value="Unassembled WGS sequence"/>
</dbReference>
<dbReference type="AlphaFoldDB" id="A0A1I1UA44"/>
<evidence type="ECO:0000256" key="1">
    <source>
        <dbReference type="SAM" id="Phobius"/>
    </source>
</evidence>
<evidence type="ECO:0000313" key="3">
    <source>
        <dbReference type="EMBL" id="SFD67712.1"/>
    </source>
</evidence>
<dbReference type="SUPFAM" id="SSF49842">
    <property type="entry name" value="TNF-like"/>
    <property type="match status" value="1"/>
</dbReference>
<feature type="domain" description="C1q" evidence="2">
    <location>
        <begin position="68"/>
        <end position="180"/>
    </location>
</feature>
<dbReference type="RefSeq" id="WP_091181529.1">
    <property type="nucleotide sequence ID" value="NZ_FOMT01000001.1"/>
</dbReference>
<keyword evidence="1" id="KW-1133">Transmembrane helix</keyword>
<protein>
    <submittedName>
        <fullName evidence="3">C1q domain-containing protein</fullName>
    </submittedName>
</protein>